<keyword evidence="3" id="KW-1185">Reference proteome</keyword>
<dbReference type="VEuPathDB" id="VectorBase:ASIC004410"/>
<sequence>MCADALPGYQKLRIRVIHMRDNRRGQPVPECNGQASPWGNRLADHGNPYARDLFHGTYGALDWDDYTLSEDGKITASRTRVFRSYQPIGNTNDDWHDGTT</sequence>
<dbReference type="AlphaFoldDB" id="A0A084VGT5"/>
<gene>
    <name evidence="1" type="ORF">ZHAS_00004410</name>
</gene>
<dbReference type="EnsemblMetazoa" id="ASIC004410-RA">
    <property type="protein sequence ID" value="ASIC004410-PA"/>
    <property type="gene ID" value="ASIC004410"/>
</dbReference>
<dbReference type="EMBL" id="ATLV01013084">
    <property type="status" value="NOT_ANNOTATED_CDS"/>
    <property type="molecule type" value="Genomic_DNA"/>
</dbReference>
<proteinExistence type="predicted"/>
<accession>A0A084VGT5</accession>
<reference evidence="2" key="2">
    <citation type="submission" date="2020-05" db="UniProtKB">
        <authorList>
            <consortium name="EnsemblMetazoa"/>
        </authorList>
    </citation>
    <scope>IDENTIFICATION</scope>
</reference>
<dbReference type="EMBL" id="KE524839">
    <property type="protein sequence ID" value="KFB37179.1"/>
    <property type="molecule type" value="Genomic_DNA"/>
</dbReference>
<reference evidence="1 3" key="1">
    <citation type="journal article" date="2014" name="BMC Genomics">
        <title>Genome sequence of Anopheles sinensis provides insight into genetics basis of mosquito competence for malaria parasites.</title>
        <authorList>
            <person name="Zhou D."/>
            <person name="Zhang D."/>
            <person name="Ding G."/>
            <person name="Shi L."/>
            <person name="Hou Q."/>
            <person name="Ye Y."/>
            <person name="Xu Y."/>
            <person name="Zhou H."/>
            <person name="Xiong C."/>
            <person name="Li S."/>
            <person name="Yu J."/>
            <person name="Hong S."/>
            <person name="Yu X."/>
            <person name="Zou P."/>
            <person name="Chen C."/>
            <person name="Chang X."/>
            <person name="Wang W."/>
            <person name="Lv Y."/>
            <person name="Sun Y."/>
            <person name="Ma L."/>
            <person name="Shen B."/>
            <person name="Zhu C."/>
        </authorList>
    </citation>
    <scope>NUCLEOTIDE SEQUENCE [LARGE SCALE GENOMIC DNA]</scope>
</reference>
<name>A0A084VGT5_ANOSI</name>
<evidence type="ECO:0000313" key="2">
    <source>
        <dbReference type="EnsemblMetazoa" id="ASIC004410-PA"/>
    </source>
</evidence>
<dbReference type="Proteomes" id="UP000030765">
    <property type="component" value="Unassembled WGS sequence"/>
</dbReference>
<evidence type="ECO:0000313" key="1">
    <source>
        <dbReference type="EMBL" id="KFB37179.1"/>
    </source>
</evidence>
<dbReference type="OrthoDB" id="8196809at2759"/>
<evidence type="ECO:0000313" key="3">
    <source>
        <dbReference type="Proteomes" id="UP000030765"/>
    </source>
</evidence>
<protein>
    <submittedName>
        <fullName evidence="1 2">Uncharacterized protein</fullName>
    </submittedName>
</protein>
<organism evidence="1">
    <name type="scientific">Anopheles sinensis</name>
    <name type="common">Mosquito</name>
    <dbReference type="NCBI Taxonomy" id="74873"/>
    <lineage>
        <taxon>Eukaryota</taxon>
        <taxon>Metazoa</taxon>
        <taxon>Ecdysozoa</taxon>
        <taxon>Arthropoda</taxon>
        <taxon>Hexapoda</taxon>
        <taxon>Insecta</taxon>
        <taxon>Pterygota</taxon>
        <taxon>Neoptera</taxon>
        <taxon>Endopterygota</taxon>
        <taxon>Diptera</taxon>
        <taxon>Nematocera</taxon>
        <taxon>Culicoidea</taxon>
        <taxon>Culicidae</taxon>
        <taxon>Anophelinae</taxon>
        <taxon>Anopheles</taxon>
    </lineage>
</organism>